<evidence type="ECO:0000256" key="1">
    <source>
        <dbReference type="SAM" id="SignalP"/>
    </source>
</evidence>
<feature type="chain" id="PRO_5046619054" evidence="1">
    <location>
        <begin position="27"/>
        <end position="68"/>
    </location>
</feature>
<sequence>MRAREAGALAAAVVSALTLAAPAAAAAPWPEPLVRTGDIDVLEDVLEHISVPLGEGGKAVHQLYGAEK</sequence>
<keyword evidence="1" id="KW-0732">Signal</keyword>
<dbReference type="RefSeq" id="WP_187813806.1">
    <property type="nucleotide sequence ID" value="NZ_JACTVJ010000006.1"/>
</dbReference>
<keyword evidence="3" id="KW-1185">Reference proteome</keyword>
<proteinExistence type="predicted"/>
<evidence type="ECO:0000313" key="3">
    <source>
        <dbReference type="Proteomes" id="UP000642284"/>
    </source>
</evidence>
<name>A0ABR7SFE1_9ACTN</name>
<gene>
    <name evidence="2" type="ORF">H9Y04_12080</name>
</gene>
<accession>A0ABR7SFE1</accession>
<evidence type="ECO:0000313" key="2">
    <source>
        <dbReference type="EMBL" id="MBC9713307.1"/>
    </source>
</evidence>
<dbReference type="EMBL" id="JACTVJ010000006">
    <property type="protein sequence ID" value="MBC9713307.1"/>
    <property type="molecule type" value="Genomic_DNA"/>
</dbReference>
<organism evidence="2 3">
    <name type="scientific">Streptomyces polyasparticus</name>
    <dbReference type="NCBI Taxonomy" id="2767826"/>
    <lineage>
        <taxon>Bacteria</taxon>
        <taxon>Bacillati</taxon>
        <taxon>Actinomycetota</taxon>
        <taxon>Actinomycetes</taxon>
        <taxon>Kitasatosporales</taxon>
        <taxon>Streptomycetaceae</taxon>
        <taxon>Streptomyces</taxon>
    </lineage>
</organism>
<protein>
    <submittedName>
        <fullName evidence="2">Uncharacterized protein</fullName>
    </submittedName>
</protein>
<dbReference type="Proteomes" id="UP000642284">
    <property type="component" value="Unassembled WGS sequence"/>
</dbReference>
<reference evidence="2 3" key="1">
    <citation type="submission" date="2020-08" db="EMBL/GenBank/DDBJ databases">
        <title>Genemic of Streptomyces polyaspartic.</title>
        <authorList>
            <person name="Liu W."/>
        </authorList>
    </citation>
    <scope>NUCLEOTIDE SEQUENCE [LARGE SCALE GENOMIC DNA]</scope>
    <source>
        <strain evidence="2 3">TRM66268-LWL</strain>
    </source>
</reference>
<feature type="signal peptide" evidence="1">
    <location>
        <begin position="1"/>
        <end position="26"/>
    </location>
</feature>
<comment type="caution">
    <text evidence="2">The sequence shown here is derived from an EMBL/GenBank/DDBJ whole genome shotgun (WGS) entry which is preliminary data.</text>
</comment>